<dbReference type="SUPFAM" id="SSF56219">
    <property type="entry name" value="DNase I-like"/>
    <property type="match status" value="1"/>
</dbReference>
<accession>A0ABD2WE01</accession>
<name>A0ABD2WE01_9HYME</name>
<evidence type="ECO:0000313" key="2">
    <source>
        <dbReference type="EMBL" id="KAL3391220.1"/>
    </source>
</evidence>
<dbReference type="EMBL" id="JBJJXI010000111">
    <property type="protein sequence ID" value="KAL3391220.1"/>
    <property type="molecule type" value="Genomic_DNA"/>
</dbReference>
<dbReference type="Proteomes" id="UP001627154">
    <property type="component" value="Unassembled WGS sequence"/>
</dbReference>
<proteinExistence type="predicted"/>
<dbReference type="InterPro" id="IPR036691">
    <property type="entry name" value="Endo/exonu/phosph_ase_sf"/>
</dbReference>
<feature type="domain" description="Endonuclease/exonuclease/phosphatase" evidence="1">
    <location>
        <begin position="100"/>
        <end position="194"/>
    </location>
</feature>
<dbReference type="Pfam" id="PF14529">
    <property type="entry name" value="Exo_endo_phos_2"/>
    <property type="match status" value="1"/>
</dbReference>
<sequence length="329" mass="37695">MSICETWLTPKVPDSLVHIPGFYLKRNDRGLTTEDAALEDQEDQDSLAEADGRRYRFGGGVACCLRSTIKSRIIAAPQIEEIDETESLLLELKTASGDKILFGSVYRRPEGHRLTKFFQELQDVLPLYHSVIVTGDFNYNLRRGHGFDGQHLLRMISECSLACVPHDATNHTATSDTQIDEILVDSADRIVSYWQTEVPFINGHDLLTLDYRFPMPPDSRVTPCRDFRHLVIGDFNTALMQRLTLVLTRVLDDADDVESLLNAFNGEILAVLDEQAPVAPRTKRRYREPWITPDLCTKRRERDRLYKEARRTRCPVLLSEFRLLRTTES</sequence>
<protein>
    <recommendedName>
        <fullName evidence="1">Endonuclease/exonuclease/phosphatase domain-containing protein</fullName>
    </recommendedName>
</protein>
<evidence type="ECO:0000313" key="3">
    <source>
        <dbReference type="Proteomes" id="UP001627154"/>
    </source>
</evidence>
<evidence type="ECO:0000259" key="1">
    <source>
        <dbReference type="Pfam" id="PF14529"/>
    </source>
</evidence>
<organism evidence="2 3">
    <name type="scientific">Trichogramma kaykai</name>
    <dbReference type="NCBI Taxonomy" id="54128"/>
    <lineage>
        <taxon>Eukaryota</taxon>
        <taxon>Metazoa</taxon>
        <taxon>Ecdysozoa</taxon>
        <taxon>Arthropoda</taxon>
        <taxon>Hexapoda</taxon>
        <taxon>Insecta</taxon>
        <taxon>Pterygota</taxon>
        <taxon>Neoptera</taxon>
        <taxon>Endopterygota</taxon>
        <taxon>Hymenoptera</taxon>
        <taxon>Apocrita</taxon>
        <taxon>Proctotrupomorpha</taxon>
        <taxon>Chalcidoidea</taxon>
        <taxon>Trichogrammatidae</taxon>
        <taxon>Trichogramma</taxon>
    </lineage>
</organism>
<gene>
    <name evidence="2" type="ORF">TKK_013961</name>
</gene>
<reference evidence="2 3" key="1">
    <citation type="journal article" date="2024" name="bioRxiv">
        <title>A reference genome for Trichogramma kaykai: A tiny desert-dwelling parasitoid wasp with competing sex-ratio distorters.</title>
        <authorList>
            <person name="Culotta J."/>
            <person name="Lindsey A.R."/>
        </authorList>
    </citation>
    <scope>NUCLEOTIDE SEQUENCE [LARGE SCALE GENOMIC DNA]</scope>
    <source>
        <strain evidence="2 3">KSX58</strain>
    </source>
</reference>
<dbReference type="Gene3D" id="3.60.10.10">
    <property type="entry name" value="Endonuclease/exonuclease/phosphatase"/>
    <property type="match status" value="1"/>
</dbReference>
<dbReference type="InterPro" id="IPR005135">
    <property type="entry name" value="Endo/exonuclease/phosphatase"/>
</dbReference>
<keyword evidence="3" id="KW-1185">Reference proteome</keyword>
<comment type="caution">
    <text evidence="2">The sequence shown here is derived from an EMBL/GenBank/DDBJ whole genome shotgun (WGS) entry which is preliminary data.</text>
</comment>
<dbReference type="AlphaFoldDB" id="A0ABD2WE01"/>